<sequence>MPRRPRLWSISVMIALRDRPCALGPGRIRPFTLVASTISSRRAKSASARPTISSLVPSE</sequence>
<reference evidence="2" key="1">
    <citation type="submission" date="2015-07" db="EMBL/GenBank/DDBJ databases">
        <authorList>
            <person name="Ju K.-S."/>
            <person name="Doroghazi J.R."/>
            <person name="Metcalf W.W."/>
        </authorList>
    </citation>
    <scope>NUCLEOTIDE SEQUENCE [LARGE SCALE GENOMIC DNA]</scope>
    <source>
        <strain evidence="2">NRRL 2290</strain>
    </source>
</reference>
<proteinExistence type="predicted"/>
<organism evidence="1 2">
    <name type="scientific">Streptomyces resistomycificus</name>
    <dbReference type="NCBI Taxonomy" id="67356"/>
    <lineage>
        <taxon>Bacteria</taxon>
        <taxon>Bacillati</taxon>
        <taxon>Actinomycetota</taxon>
        <taxon>Actinomycetes</taxon>
        <taxon>Kitasatosporales</taxon>
        <taxon>Streptomycetaceae</taxon>
        <taxon>Streptomyces</taxon>
        <taxon>Streptomyces aurantiacus group</taxon>
    </lineage>
</organism>
<gene>
    <name evidence="1" type="ORF">ADK37_06810</name>
</gene>
<keyword evidence="2" id="KW-1185">Reference proteome</keyword>
<accession>A0A0L8LUD0</accession>
<comment type="caution">
    <text evidence="1">The sequence shown here is derived from an EMBL/GenBank/DDBJ whole genome shotgun (WGS) entry which is preliminary data.</text>
</comment>
<dbReference type="Proteomes" id="UP000037251">
    <property type="component" value="Unassembled WGS sequence"/>
</dbReference>
<name>A0A0L8LUD0_9ACTN</name>
<evidence type="ECO:0000313" key="2">
    <source>
        <dbReference type="Proteomes" id="UP000037251"/>
    </source>
</evidence>
<dbReference type="AlphaFoldDB" id="A0A0L8LUD0"/>
<evidence type="ECO:0000313" key="1">
    <source>
        <dbReference type="EMBL" id="KOG41798.1"/>
    </source>
</evidence>
<protein>
    <submittedName>
        <fullName evidence="1">Uncharacterized protein</fullName>
    </submittedName>
</protein>
<dbReference type="EMBL" id="LGUS01000036">
    <property type="protein sequence ID" value="KOG41798.1"/>
    <property type="molecule type" value="Genomic_DNA"/>
</dbReference>